<dbReference type="OrthoDB" id="10582687at2759"/>
<dbReference type="Proteomes" id="UP000325577">
    <property type="component" value="Linkage Group LG0"/>
</dbReference>
<organism evidence="2 3">
    <name type="scientific">Nyssa sinensis</name>
    <dbReference type="NCBI Taxonomy" id="561372"/>
    <lineage>
        <taxon>Eukaryota</taxon>
        <taxon>Viridiplantae</taxon>
        <taxon>Streptophyta</taxon>
        <taxon>Embryophyta</taxon>
        <taxon>Tracheophyta</taxon>
        <taxon>Spermatophyta</taxon>
        <taxon>Magnoliopsida</taxon>
        <taxon>eudicotyledons</taxon>
        <taxon>Gunneridae</taxon>
        <taxon>Pentapetalae</taxon>
        <taxon>asterids</taxon>
        <taxon>Cornales</taxon>
        <taxon>Nyssaceae</taxon>
        <taxon>Nyssa</taxon>
    </lineage>
</organism>
<dbReference type="EMBL" id="CM018031">
    <property type="protein sequence ID" value="KAA8548536.1"/>
    <property type="molecule type" value="Genomic_DNA"/>
</dbReference>
<feature type="region of interest" description="Disordered" evidence="1">
    <location>
        <begin position="54"/>
        <end position="119"/>
    </location>
</feature>
<feature type="compositionally biased region" description="Low complexity" evidence="1">
    <location>
        <begin position="106"/>
        <end position="119"/>
    </location>
</feature>
<protein>
    <submittedName>
        <fullName evidence="2">Uncharacterized protein</fullName>
    </submittedName>
</protein>
<evidence type="ECO:0000313" key="2">
    <source>
        <dbReference type="EMBL" id="KAA8548536.1"/>
    </source>
</evidence>
<keyword evidence="3" id="KW-1185">Reference proteome</keyword>
<proteinExistence type="predicted"/>
<evidence type="ECO:0000256" key="1">
    <source>
        <dbReference type="SAM" id="MobiDB-lite"/>
    </source>
</evidence>
<dbReference type="AlphaFoldDB" id="A0A5J5C0V3"/>
<gene>
    <name evidence="2" type="ORF">F0562_000197</name>
</gene>
<sequence length="119" mass="12874">MKESSSKKGSHSKFLPKLCKGAGTVGQGMIITLHADQDPFPNRFLHAMREIAGQAKGPQGDQDLFPGPLITGQTAGPQVQERLVGVPYDERDNAPSRSQSPMGNARSPSRSRSRSYSPR</sequence>
<name>A0A5J5C0V3_9ASTE</name>
<reference evidence="2 3" key="1">
    <citation type="submission" date="2019-09" db="EMBL/GenBank/DDBJ databases">
        <title>A chromosome-level genome assembly of the Chinese tupelo Nyssa sinensis.</title>
        <authorList>
            <person name="Yang X."/>
            <person name="Kang M."/>
            <person name="Yang Y."/>
            <person name="Xiong H."/>
            <person name="Wang M."/>
            <person name="Zhang Z."/>
            <person name="Wang Z."/>
            <person name="Wu H."/>
            <person name="Ma T."/>
            <person name="Liu J."/>
            <person name="Xi Z."/>
        </authorList>
    </citation>
    <scope>NUCLEOTIDE SEQUENCE [LARGE SCALE GENOMIC DNA]</scope>
    <source>
        <strain evidence="2">J267</strain>
        <tissue evidence="2">Leaf</tissue>
    </source>
</reference>
<evidence type="ECO:0000313" key="3">
    <source>
        <dbReference type="Proteomes" id="UP000325577"/>
    </source>
</evidence>
<accession>A0A5J5C0V3</accession>